<feature type="compositionally biased region" description="Basic and acidic residues" evidence="1">
    <location>
        <begin position="116"/>
        <end position="128"/>
    </location>
</feature>
<sequence>MVRDEHTHHVKLSDKEMTRAGAESMRGALAGGTKWAFIGGACAVAAWRFSPVYRGLTIQFKVFLQMSFMTFGSIVGAEKRLRQHELDVRREKKFKRDAEVWRRFEVDFEESGTSEASEKRSFRRSEDQ</sequence>
<dbReference type="Proteomes" id="UP000799437">
    <property type="component" value="Unassembled WGS sequence"/>
</dbReference>
<dbReference type="OrthoDB" id="3979469at2759"/>
<evidence type="ECO:0008006" key="4">
    <source>
        <dbReference type="Google" id="ProtNLM"/>
    </source>
</evidence>
<protein>
    <recommendedName>
        <fullName evidence="4">HIG1 domain-containing protein</fullName>
    </recommendedName>
</protein>
<dbReference type="InterPro" id="IPR038882">
    <property type="entry name" value="Rcf3"/>
</dbReference>
<evidence type="ECO:0000313" key="2">
    <source>
        <dbReference type="EMBL" id="KAF2755948.1"/>
    </source>
</evidence>
<dbReference type="PANTHER" id="PTHR39153:SF1">
    <property type="entry name" value="AGR244WP"/>
    <property type="match status" value="1"/>
</dbReference>
<evidence type="ECO:0000313" key="3">
    <source>
        <dbReference type="Proteomes" id="UP000799437"/>
    </source>
</evidence>
<dbReference type="RefSeq" id="XP_033598399.1">
    <property type="nucleotide sequence ID" value="XM_033750005.1"/>
</dbReference>
<keyword evidence="3" id="KW-1185">Reference proteome</keyword>
<organism evidence="2 3">
    <name type="scientific">Pseudovirgaria hyperparasitica</name>
    <dbReference type="NCBI Taxonomy" id="470096"/>
    <lineage>
        <taxon>Eukaryota</taxon>
        <taxon>Fungi</taxon>
        <taxon>Dikarya</taxon>
        <taxon>Ascomycota</taxon>
        <taxon>Pezizomycotina</taxon>
        <taxon>Dothideomycetes</taxon>
        <taxon>Dothideomycetes incertae sedis</taxon>
        <taxon>Acrospermales</taxon>
        <taxon>Acrospermaceae</taxon>
        <taxon>Pseudovirgaria</taxon>
    </lineage>
</organism>
<reference evidence="2" key="1">
    <citation type="journal article" date="2020" name="Stud. Mycol.">
        <title>101 Dothideomycetes genomes: a test case for predicting lifestyles and emergence of pathogens.</title>
        <authorList>
            <person name="Haridas S."/>
            <person name="Albert R."/>
            <person name="Binder M."/>
            <person name="Bloem J."/>
            <person name="Labutti K."/>
            <person name="Salamov A."/>
            <person name="Andreopoulos B."/>
            <person name="Baker S."/>
            <person name="Barry K."/>
            <person name="Bills G."/>
            <person name="Bluhm B."/>
            <person name="Cannon C."/>
            <person name="Castanera R."/>
            <person name="Culley D."/>
            <person name="Daum C."/>
            <person name="Ezra D."/>
            <person name="Gonzalez J."/>
            <person name="Henrissat B."/>
            <person name="Kuo A."/>
            <person name="Liang C."/>
            <person name="Lipzen A."/>
            <person name="Lutzoni F."/>
            <person name="Magnuson J."/>
            <person name="Mondo S."/>
            <person name="Nolan M."/>
            <person name="Ohm R."/>
            <person name="Pangilinan J."/>
            <person name="Park H.-J."/>
            <person name="Ramirez L."/>
            <person name="Alfaro M."/>
            <person name="Sun H."/>
            <person name="Tritt A."/>
            <person name="Yoshinaga Y."/>
            <person name="Zwiers L.-H."/>
            <person name="Turgeon B."/>
            <person name="Goodwin S."/>
            <person name="Spatafora J."/>
            <person name="Crous P."/>
            <person name="Grigoriev I."/>
        </authorList>
    </citation>
    <scope>NUCLEOTIDE SEQUENCE</scope>
    <source>
        <strain evidence="2">CBS 121739</strain>
    </source>
</reference>
<dbReference type="GeneID" id="54491059"/>
<evidence type="ECO:0000256" key="1">
    <source>
        <dbReference type="SAM" id="MobiDB-lite"/>
    </source>
</evidence>
<feature type="region of interest" description="Disordered" evidence="1">
    <location>
        <begin position="109"/>
        <end position="128"/>
    </location>
</feature>
<dbReference type="EMBL" id="ML996576">
    <property type="protein sequence ID" value="KAF2755948.1"/>
    <property type="molecule type" value="Genomic_DNA"/>
</dbReference>
<proteinExistence type="predicted"/>
<dbReference type="AlphaFoldDB" id="A0A6A6VZ41"/>
<accession>A0A6A6VZ41</accession>
<dbReference type="PANTHER" id="PTHR39153">
    <property type="entry name" value="AGR244WP"/>
    <property type="match status" value="1"/>
</dbReference>
<name>A0A6A6VZ41_9PEZI</name>
<gene>
    <name evidence="2" type="ORF">EJ05DRAFT_83370</name>
</gene>